<dbReference type="PROSITE" id="PS51257">
    <property type="entry name" value="PROKAR_LIPOPROTEIN"/>
    <property type="match status" value="1"/>
</dbReference>
<evidence type="ECO:0000256" key="2">
    <source>
        <dbReference type="SAM" id="SignalP"/>
    </source>
</evidence>
<dbReference type="OrthoDB" id="9811581at2"/>
<dbReference type="KEGG" id="fsu:Fisuc_0893"/>
<sequence length="231" mass="25084">MLKNLYLITFSLLAFVACSGDNYATGTVDPNANPQIAENDGSSSSSSIPSSGASRSDDKIYIEMPANDGVFVVKQGRPVSLEKEELYTVTFQKEATTKYTIVRVSVSADEKAEGSIAVYSEEKGASASCVIDEKNYSSQFKIGQNNRVERSIKLEKFGSGCDELFEQFKKLCLLQSVNDELSGACDDNGTLEAYCAYVDETAVFDTLLDDFTTESKTNCGDNSVQIDSFGI</sequence>
<evidence type="ECO:0000313" key="6">
    <source>
        <dbReference type="Proteomes" id="UP000001497"/>
    </source>
</evidence>
<gene>
    <name evidence="3" type="ordered locus">Fisuc_0893</name>
    <name evidence="4" type="ordered locus">FSU_1341</name>
</gene>
<reference evidence="5" key="2">
    <citation type="submission" date="2010-08" db="EMBL/GenBank/DDBJ databases">
        <title>Complete sequence of Fibrobacter succinogenes subsp. succinogenes S85.</title>
        <authorList>
            <person name="Durkin A.S."/>
            <person name="Nelson K.E."/>
            <person name="Morrison M."/>
            <person name="Forsberg C.W."/>
            <person name="Wilson D.B."/>
            <person name="Russell J.B."/>
            <person name="Cann I.K.O."/>
            <person name="Mackie R.I."/>
            <person name="White B.A."/>
        </authorList>
    </citation>
    <scope>NUCLEOTIDE SEQUENCE [LARGE SCALE GENOMIC DNA]</scope>
    <source>
        <strain evidence="5">ATCC 19169 / S85</strain>
    </source>
</reference>
<dbReference type="HOGENOM" id="CLU_1198337_0_0_0"/>
<reference evidence="3 6" key="1">
    <citation type="submission" date="2009-10" db="EMBL/GenBank/DDBJ databases">
        <title>Complete sequence of Fibrobacter succinogenes subsp. succinogenes S85.</title>
        <authorList>
            <consortium name="US DOE Joint Genome Institute"/>
            <person name="Lucas S."/>
            <person name="Copeland A."/>
            <person name="Lapidus A."/>
            <person name="Glavina del Rio T."/>
            <person name="Tice H."/>
            <person name="Bruce D."/>
            <person name="Goodwin L."/>
            <person name="Pitluck S."/>
            <person name="Chertkov O."/>
            <person name="Detter J.C."/>
            <person name="Han C."/>
            <person name="Tapia R."/>
            <person name="Larimer F."/>
            <person name="Land M."/>
            <person name="Hauser L."/>
            <person name="Kyrpides N."/>
            <person name="Mikhailova N."/>
            <person name="Weimer P.J."/>
            <person name="Stevenson D.M."/>
            <person name="Boyum J."/>
            <person name="Brumm P.I."/>
            <person name="Mead D."/>
        </authorList>
    </citation>
    <scope>NUCLEOTIDE SEQUENCE [LARGE SCALE GENOMIC DNA]</scope>
    <source>
        <strain evidence="6">ATCC 19169 / S85</strain>
        <strain evidence="3">S85</strain>
    </source>
</reference>
<reference evidence="4" key="3">
    <citation type="submission" date="2010-08" db="EMBL/GenBank/DDBJ databases">
        <authorList>
            <person name="Durkin A.S."/>
            <person name="Nelson K.E."/>
            <person name="Morrison M."/>
            <person name="Forsberg C.W."/>
            <person name="Wilson D.B."/>
            <person name="Russell J.B."/>
            <person name="Cann I.K.O."/>
            <person name="Mackie R.I."/>
            <person name="White B.A."/>
        </authorList>
    </citation>
    <scope>NUCLEOTIDE SEQUENCE</scope>
    <source>
        <strain evidence="4">S85</strain>
    </source>
</reference>
<accession>C9RNQ5</accession>
<keyword evidence="6" id="KW-1185">Reference proteome</keyword>
<evidence type="ECO:0000256" key="1">
    <source>
        <dbReference type="SAM" id="MobiDB-lite"/>
    </source>
</evidence>
<dbReference type="Proteomes" id="UP000001497">
    <property type="component" value="Chromosome"/>
</dbReference>
<keyword evidence="2" id="KW-0732">Signal</keyword>
<feature type="signal peptide" evidence="2">
    <location>
        <begin position="1"/>
        <end position="19"/>
    </location>
</feature>
<protein>
    <submittedName>
        <fullName evidence="4">Putative lipoprotein</fullName>
    </submittedName>
</protein>
<feature type="compositionally biased region" description="Low complexity" evidence="1">
    <location>
        <begin position="42"/>
        <end position="54"/>
    </location>
</feature>
<dbReference type="AlphaFoldDB" id="C9RNQ5"/>
<organism evidence="4 5">
    <name type="scientific">Fibrobacter succinogenes (strain ATCC 19169 / S85)</name>
    <dbReference type="NCBI Taxonomy" id="59374"/>
    <lineage>
        <taxon>Bacteria</taxon>
        <taxon>Pseudomonadati</taxon>
        <taxon>Fibrobacterota</taxon>
        <taxon>Fibrobacteria</taxon>
        <taxon>Fibrobacterales</taxon>
        <taxon>Fibrobacteraceae</taxon>
        <taxon>Fibrobacter</taxon>
    </lineage>
</organism>
<dbReference type="RefSeq" id="WP_014545643.1">
    <property type="nucleotide sequence ID" value="NC_013410.1"/>
</dbReference>
<name>C9RNQ5_FIBSS</name>
<dbReference type="EMBL" id="CP001792">
    <property type="protein sequence ID" value="ACX74501.1"/>
    <property type="molecule type" value="Genomic_DNA"/>
</dbReference>
<feature type="chain" id="PRO_5003001444" evidence="2">
    <location>
        <begin position="20"/>
        <end position="231"/>
    </location>
</feature>
<dbReference type="Proteomes" id="UP000000517">
    <property type="component" value="Chromosome"/>
</dbReference>
<keyword evidence="4" id="KW-0449">Lipoprotein</keyword>
<evidence type="ECO:0000313" key="5">
    <source>
        <dbReference type="Proteomes" id="UP000000517"/>
    </source>
</evidence>
<evidence type="ECO:0000313" key="4">
    <source>
        <dbReference type="EMBL" id="ADL26893.1"/>
    </source>
</evidence>
<dbReference type="EMBL" id="CP002158">
    <property type="protein sequence ID" value="ADL26893.1"/>
    <property type="molecule type" value="Genomic_DNA"/>
</dbReference>
<dbReference type="KEGG" id="fsc:FSU_1341"/>
<proteinExistence type="predicted"/>
<feature type="region of interest" description="Disordered" evidence="1">
    <location>
        <begin position="29"/>
        <end position="55"/>
    </location>
</feature>
<evidence type="ECO:0000313" key="3">
    <source>
        <dbReference type="EMBL" id="ACX74501.1"/>
    </source>
</evidence>